<evidence type="ECO:0000313" key="9">
    <source>
        <dbReference type="Proteomes" id="UP000034764"/>
    </source>
</evidence>
<evidence type="ECO:0000259" key="7">
    <source>
        <dbReference type="Pfam" id="PF00557"/>
    </source>
</evidence>
<comment type="function">
    <text evidence="1">Removes the N-terminal methionine from nascent proteins. The N-terminal methionine is often cleaved when the second residue in the primary sequence is small and uncharged (Met-Ala-, Cys, Gly, Pro, Ser, Thr, or Val). Requires deformylation of the N(alpha)-formylated initiator methionine before it can be hydrolyzed.</text>
</comment>
<keyword evidence="5" id="KW-0378">Hydrolase</keyword>
<evidence type="ECO:0000256" key="2">
    <source>
        <dbReference type="ARBA" id="ARBA00022438"/>
    </source>
</evidence>
<dbReference type="AlphaFoldDB" id="A0A0G0RJK1"/>
<reference evidence="8 9" key="1">
    <citation type="journal article" date="2015" name="Nature">
        <title>rRNA introns, odd ribosomes, and small enigmatic genomes across a large radiation of phyla.</title>
        <authorList>
            <person name="Brown C.T."/>
            <person name="Hug L.A."/>
            <person name="Thomas B.C."/>
            <person name="Sharon I."/>
            <person name="Castelle C.J."/>
            <person name="Singh A."/>
            <person name="Wilkins M.J."/>
            <person name="Williams K.H."/>
            <person name="Banfield J.F."/>
        </authorList>
    </citation>
    <scope>NUCLEOTIDE SEQUENCE [LARGE SCALE GENOMIC DNA]</scope>
</reference>
<dbReference type="PRINTS" id="PR00599">
    <property type="entry name" value="MAPEPTIDASE"/>
</dbReference>
<feature type="non-terminal residue" evidence="8">
    <location>
        <position position="1"/>
    </location>
</feature>
<evidence type="ECO:0000256" key="1">
    <source>
        <dbReference type="ARBA" id="ARBA00002521"/>
    </source>
</evidence>
<dbReference type="Pfam" id="PF00557">
    <property type="entry name" value="Peptidase_M24"/>
    <property type="match status" value="1"/>
</dbReference>
<dbReference type="GO" id="GO:0005829">
    <property type="term" value="C:cytosol"/>
    <property type="evidence" value="ECO:0007669"/>
    <property type="project" value="TreeGrafter"/>
</dbReference>
<dbReference type="EC" id="3.4.11.18" evidence="6"/>
<dbReference type="CDD" id="cd01086">
    <property type="entry name" value="MetAP1"/>
    <property type="match status" value="1"/>
</dbReference>
<organism evidence="8 9">
    <name type="scientific">Candidatus Yanofskybacteria bacterium GW2011_GWD2_39_48</name>
    <dbReference type="NCBI Taxonomy" id="1619031"/>
    <lineage>
        <taxon>Bacteria</taxon>
        <taxon>Candidatus Yanofskyibacteriota</taxon>
    </lineage>
</organism>
<keyword evidence="3 6" id="KW-0645">Protease</keyword>
<evidence type="ECO:0000313" key="8">
    <source>
        <dbReference type="EMBL" id="KKR22695.1"/>
    </source>
</evidence>
<protein>
    <recommendedName>
        <fullName evidence="6">Methionine aminopeptidase</fullName>
        <ecNumber evidence="6">3.4.11.18</ecNumber>
    </recommendedName>
</protein>
<dbReference type="InterPro" id="IPR001714">
    <property type="entry name" value="Pept_M24_MAP"/>
</dbReference>
<dbReference type="GO" id="GO:0006508">
    <property type="term" value="P:proteolysis"/>
    <property type="evidence" value="ECO:0007669"/>
    <property type="project" value="UniProtKB-KW"/>
</dbReference>
<dbReference type="InterPro" id="IPR036005">
    <property type="entry name" value="Creatinase/aminopeptidase-like"/>
</dbReference>
<dbReference type="PANTHER" id="PTHR43330">
    <property type="entry name" value="METHIONINE AMINOPEPTIDASE"/>
    <property type="match status" value="1"/>
</dbReference>
<evidence type="ECO:0000256" key="6">
    <source>
        <dbReference type="RuleBase" id="RU003653"/>
    </source>
</evidence>
<dbReference type="Proteomes" id="UP000034764">
    <property type="component" value="Unassembled WGS sequence"/>
</dbReference>
<dbReference type="NCBIfam" id="TIGR00500">
    <property type="entry name" value="met_pdase_I"/>
    <property type="match status" value="1"/>
</dbReference>
<proteinExistence type="inferred from homology"/>
<comment type="cofactor">
    <cofactor evidence="6">
        <name>Co(2+)</name>
        <dbReference type="ChEBI" id="CHEBI:48828"/>
    </cofactor>
    <cofactor evidence="6">
        <name>Zn(2+)</name>
        <dbReference type="ChEBI" id="CHEBI:29105"/>
    </cofactor>
    <cofactor evidence="6">
        <name>Mn(2+)</name>
        <dbReference type="ChEBI" id="CHEBI:29035"/>
    </cofactor>
    <cofactor evidence="6">
        <name>Fe(2+)</name>
        <dbReference type="ChEBI" id="CHEBI:29033"/>
    </cofactor>
    <text evidence="6">Binds 2 divalent metal cations per subunit. Has a high-affinity and a low affinity metal-binding site. The true nature of the physiological cofactor is under debate. The enzyme is active with cobalt, zinc, manganese or divalent iron ions.</text>
</comment>
<accession>A0A0G0RJK1</accession>
<dbReference type="PATRIC" id="fig|1619031.3.peg.528"/>
<evidence type="ECO:0000256" key="4">
    <source>
        <dbReference type="ARBA" id="ARBA00022723"/>
    </source>
</evidence>
<dbReference type="GO" id="GO:0004239">
    <property type="term" value="F:initiator methionyl aminopeptidase activity"/>
    <property type="evidence" value="ECO:0007669"/>
    <property type="project" value="UniProtKB-EC"/>
</dbReference>
<evidence type="ECO:0000256" key="5">
    <source>
        <dbReference type="ARBA" id="ARBA00022801"/>
    </source>
</evidence>
<dbReference type="SUPFAM" id="SSF55920">
    <property type="entry name" value="Creatinase/aminopeptidase"/>
    <property type="match status" value="1"/>
</dbReference>
<dbReference type="Gene3D" id="3.90.230.10">
    <property type="entry name" value="Creatinase/methionine aminopeptidase superfamily"/>
    <property type="match status" value="1"/>
</dbReference>
<dbReference type="PANTHER" id="PTHR43330:SF27">
    <property type="entry name" value="METHIONINE AMINOPEPTIDASE"/>
    <property type="match status" value="1"/>
</dbReference>
<dbReference type="EMBL" id="LBXD01000035">
    <property type="protein sequence ID" value="KKR22695.1"/>
    <property type="molecule type" value="Genomic_DNA"/>
</dbReference>
<gene>
    <name evidence="8" type="ORF">UT53_C0035G0001</name>
</gene>
<dbReference type="InterPro" id="IPR000994">
    <property type="entry name" value="Pept_M24"/>
</dbReference>
<dbReference type="HAMAP" id="MF_01974">
    <property type="entry name" value="MetAP_1"/>
    <property type="match status" value="1"/>
</dbReference>
<sequence>KRSKNIVLIKTEKEIKIMKEGGEILSAILHKLINATKVGITTFDLEDLARELLSSYKVKASFLGYDGYPAVLCTSINEEIVHGLPSERIIEAGDLVKIDMGVVHKGFHTDSAYTVLVPGGANVDVNNKLVNVTKEALKIGIAKAKIGNTLGDLGAAIQAYVEAQGFNVVRDLIGHGIGRELHEDPQVPNYGRAGQGLKLMEGMVIAIEPMVVVGKPQIADGKDGFAYITKDLSYSAHFEHTIAITKNGPLTITE</sequence>
<comment type="catalytic activity">
    <reaction evidence="6">
        <text>Release of N-terminal amino acids, preferentially methionine, from peptides and arylamides.</text>
        <dbReference type="EC" id="3.4.11.18"/>
    </reaction>
</comment>
<feature type="domain" description="Peptidase M24" evidence="7">
    <location>
        <begin position="17"/>
        <end position="246"/>
    </location>
</feature>
<keyword evidence="4 6" id="KW-0479">Metal-binding</keyword>
<evidence type="ECO:0000256" key="3">
    <source>
        <dbReference type="ARBA" id="ARBA00022670"/>
    </source>
</evidence>
<comment type="similarity">
    <text evidence="6">Belongs to the peptidase M24A family.</text>
</comment>
<dbReference type="GO" id="GO:0046872">
    <property type="term" value="F:metal ion binding"/>
    <property type="evidence" value="ECO:0007669"/>
    <property type="project" value="UniProtKB-KW"/>
</dbReference>
<keyword evidence="2 6" id="KW-0031">Aminopeptidase</keyword>
<name>A0A0G0RJK1_9BACT</name>
<dbReference type="InterPro" id="IPR002467">
    <property type="entry name" value="Pept_M24A_MAP1"/>
</dbReference>
<comment type="caution">
    <text evidence="8">The sequence shown here is derived from an EMBL/GenBank/DDBJ whole genome shotgun (WGS) entry which is preliminary data.</text>
</comment>
<dbReference type="GO" id="GO:0070006">
    <property type="term" value="F:metalloaminopeptidase activity"/>
    <property type="evidence" value="ECO:0007669"/>
    <property type="project" value="InterPro"/>
</dbReference>